<gene>
    <name evidence="1" type="ORF">X975_01670</name>
</gene>
<reference evidence="1 2" key="1">
    <citation type="submission" date="2013-11" db="EMBL/GenBank/DDBJ databases">
        <title>Genome sequencing of Stegodyphus mimosarum.</title>
        <authorList>
            <person name="Bechsgaard J."/>
        </authorList>
    </citation>
    <scope>NUCLEOTIDE SEQUENCE [LARGE SCALE GENOMIC DNA]</scope>
</reference>
<proteinExistence type="predicted"/>
<evidence type="ECO:0000313" key="1">
    <source>
        <dbReference type="EMBL" id="KFM69722.1"/>
    </source>
</evidence>
<dbReference type="AlphaFoldDB" id="A0A087TX83"/>
<sequence>MSNYLLRKKATILYLKCNIFSTICSNRLLRSEMVFAERNIRIGQT</sequence>
<organism evidence="1 2">
    <name type="scientific">Stegodyphus mimosarum</name>
    <name type="common">African social velvet spider</name>
    <dbReference type="NCBI Taxonomy" id="407821"/>
    <lineage>
        <taxon>Eukaryota</taxon>
        <taxon>Metazoa</taxon>
        <taxon>Ecdysozoa</taxon>
        <taxon>Arthropoda</taxon>
        <taxon>Chelicerata</taxon>
        <taxon>Arachnida</taxon>
        <taxon>Araneae</taxon>
        <taxon>Araneomorphae</taxon>
        <taxon>Entelegynae</taxon>
        <taxon>Eresoidea</taxon>
        <taxon>Eresidae</taxon>
        <taxon>Stegodyphus</taxon>
    </lineage>
</organism>
<dbReference type="Proteomes" id="UP000054359">
    <property type="component" value="Unassembled WGS sequence"/>
</dbReference>
<accession>A0A087TX83</accession>
<keyword evidence="2" id="KW-1185">Reference proteome</keyword>
<name>A0A087TX83_STEMI</name>
<feature type="non-terminal residue" evidence="1">
    <location>
        <position position="45"/>
    </location>
</feature>
<dbReference type="EMBL" id="KK117162">
    <property type="protein sequence ID" value="KFM69722.1"/>
    <property type="molecule type" value="Genomic_DNA"/>
</dbReference>
<protein>
    <submittedName>
        <fullName evidence="1">Uncharacterized protein</fullName>
    </submittedName>
</protein>
<evidence type="ECO:0000313" key="2">
    <source>
        <dbReference type="Proteomes" id="UP000054359"/>
    </source>
</evidence>